<dbReference type="Proteomes" id="UP000316360">
    <property type="component" value="Unassembled WGS sequence"/>
</dbReference>
<reference evidence="1 2" key="1">
    <citation type="submission" date="2019-03" db="EMBL/GenBank/DDBJ databases">
        <title>Metabolic potential of uncultured bacteria and archaea associated with petroleum seepage in deep-sea sediments.</title>
        <authorList>
            <person name="Dong X."/>
            <person name="Hubert C."/>
        </authorList>
    </citation>
    <scope>NUCLEOTIDE SEQUENCE [LARGE SCALE GENOMIC DNA]</scope>
    <source>
        <strain evidence="1">E44_bin7</strain>
    </source>
</reference>
<proteinExistence type="predicted"/>
<protein>
    <submittedName>
        <fullName evidence="1">Uncharacterized protein</fullName>
    </submittedName>
</protein>
<accession>A0A523S4X6</accession>
<dbReference type="InterPro" id="IPR011051">
    <property type="entry name" value="RmlC_Cupin_sf"/>
</dbReference>
<evidence type="ECO:0000313" key="2">
    <source>
        <dbReference type="Proteomes" id="UP000316360"/>
    </source>
</evidence>
<sequence>MRKIALADKLKYEKVPWGLTKTLIEPQNVGSKKLKVSITEYLPGQIHKLHSYRDQEEVIFVVSDKKITETAEDRRAIGPTYPPRRIW</sequence>
<gene>
    <name evidence="1" type="ORF">E3J84_00510</name>
</gene>
<dbReference type="AlphaFoldDB" id="A0A523S4X6"/>
<dbReference type="EMBL" id="SOKJ01000029">
    <property type="protein sequence ID" value="TET13090.1"/>
    <property type="molecule type" value="Genomic_DNA"/>
</dbReference>
<dbReference type="SUPFAM" id="SSF51182">
    <property type="entry name" value="RmlC-like cupins"/>
    <property type="match status" value="1"/>
</dbReference>
<organism evidence="1 2">
    <name type="scientific">Aerophobetes bacterium</name>
    <dbReference type="NCBI Taxonomy" id="2030807"/>
    <lineage>
        <taxon>Bacteria</taxon>
        <taxon>Candidatus Aerophobota</taxon>
    </lineage>
</organism>
<evidence type="ECO:0000313" key="1">
    <source>
        <dbReference type="EMBL" id="TET13090.1"/>
    </source>
</evidence>
<comment type="caution">
    <text evidence="1">The sequence shown here is derived from an EMBL/GenBank/DDBJ whole genome shotgun (WGS) entry which is preliminary data.</text>
</comment>
<name>A0A523S4X6_UNCAE</name>